<feature type="compositionally biased region" description="Pro residues" evidence="15">
    <location>
        <begin position="1707"/>
        <end position="1720"/>
    </location>
</feature>
<dbReference type="Pfam" id="PF00788">
    <property type="entry name" value="RA"/>
    <property type="match status" value="2"/>
</dbReference>
<dbReference type="InterPro" id="IPR001478">
    <property type="entry name" value="PDZ"/>
</dbReference>
<evidence type="ECO:0000259" key="18">
    <source>
        <dbReference type="PROSITE" id="PS50200"/>
    </source>
</evidence>
<feature type="compositionally biased region" description="Basic and acidic residues" evidence="15">
    <location>
        <begin position="1526"/>
        <end position="1539"/>
    </location>
</feature>
<feature type="domain" description="Kinesin motor" evidence="16">
    <location>
        <begin position="1872"/>
        <end position="2271"/>
    </location>
</feature>
<dbReference type="CDD" id="cd01782">
    <property type="entry name" value="RA1_Afadin"/>
    <property type="match status" value="1"/>
</dbReference>
<dbReference type="GO" id="GO:0003777">
    <property type="term" value="F:microtubule motor activity"/>
    <property type="evidence" value="ECO:0007669"/>
    <property type="project" value="InterPro"/>
</dbReference>
<feature type="region of interest" description="Disordered" evidence="15">
    <location>
        <begin position="544"/>
        <end position="599"/>
    </location>
</feature>
<feature type="binding site" evidence="13">
    <location>
        <begin position="1968"/>
        <end position="1975"/>
    </location>
    <ligand>
        <name>ATP</name>
        <dbReference type="ChEBI" id="CHEBI:30616"/>
    </ligand>
</feature>
<dbReference type="Pfam" id="PF00498">
    <property type="entry name" value="FHA"/>
    <property type="match status" value="1"/>
</dbReference>
<comment type="function">
    <text evidence="10">Belongs to an adhesion system, probably together with the E-cadherin-catenin system, which plays a role in the organization of homotypic, interneuronal and heterotypic cell-cell adherens junctions (AJs). Nectin- and actin-filament-binding protein that connects nectin to the actin cytoskeleton. May play a key role in the organization of epithelial structures of the embryonic ectoderm. Essential for the organization of adherens junctions.</text>
</comment>
<dbReference type="PROSITE" id="PS50106">
    <property type="entry name" value="PDZ"/>
    <property type="match status" value="1"/>
</dbReference>
<dbReference type="InterPro" id="IPR028842">
    <property type="entry name" value="Afadin"/>
</dbReference>
<dbReference type="PRINTS" id="PR00380">
    <property type="entry name" value="KINESINHEAVY"/>
</dbReference>
<dbReference type="PROSITE" id="PS51126">
    <property type="entry name" value="DILUTE"/>
    <property type="match status" value="1"/>
</dbReference>
<dbReference type="Proteomes" id="UP000796761">
    <property type="component" value="Unassembled WGS sequence"/>
</dbReference>
<reference evidence="20" key="1">
    <citation type="submission" date="2019-04" db="EMBL/GenBank/DDBJ databases">
        <title>Genome assembly of Zosterops borbonicus 15179.</title>
        <authorList>
            <person name="Leroy T."/>
            <person name="Anselmetti Y."/>
            <person name="Tilak M.-K."/>
            <person name="Nabholz B."/>
        </authorList>
    </citation>
    <scope>NUCLEOTIDE SEQUENCE</scope>
    <source>
        <strain evidence="20">HGM_15179</strain>
        <tissue evidence="20">Muscle</tissue>
    </source>
</reference>
<evidence type="ECO:0000256" key="6">
    <source>
        <dbReference type="ARBA" id="ARBA00022889"/>
    </source>
</evidence>
<feature type="region of interest" description="Disordered" evidence="15">
    <location>
        <begin position="2132"/>
        <end position="2163"/>
    </location>
</feature>
<evidence type="ECO:0000256" key="3">
    <source>
        <dbReference type="ARBA" id="ARBA00022737"/>
    </source>
</evidence>
<feature type="domain" description="Ras-associating" evidence="18">
    <location>
        <begin position="42"/>
        <end position="137"/>
    </location>
</feature>
<accession>A0A8K1GEB3</accession>
<feature type="compositionally biased region" description="Acidic residues" evidence="15">
    <location>
        <begin position="1745"/>
        <end position="1754"/>
    </location>
</feature>
<evidence type="ECO:0000256" key="4">
    <source>
        <dbReference type="ARBA" id="ARBA00022741"/>
    </source>
</evidence>
<dbReference type="Gene3D" id="2.30.42.10">
    <property type="match status" value="1"/>
</dbReference>
<organism evidence="20 21">
    <name type="scientific">Zosterops borbonicus</name>
    <dbReference type="NCBI Taxonomy" id="364589"/>
    <lineage>
        <taxon>Eukaryota</taxon>
        <taxon>Metazoa</taxon>
        <taxon>Chordata</taxon>
        <taxon>Craniata</taxon>
        <taxon>Vertebrata</taxon>
        <taxon>Euteleostomi</taxon>
        <taxon>Archelosauria</taxon>
        <taxon>Archosauria</taxon>
        <taxon>Dinosauria</taxon>
        <taxon>Saurischia</taxon>
        <taxon>Theropoda</taxon>
        <taxon>Coelurosauria</taxon>
        <taxon>Aves</taxon>
        <taxon>Neognathae</taxon>
        <taxon>Neoaves</taxon>
        <taxon>Telluraves</taxon>
        <taxon>Australaves</taxon>
        <taxon>Passeriformes</taxon>
        <taxon>Sylvioidea</taxon>
        <taxon>Zosteropidae</taxon>
        <taxon>Zosterops</taxon>
    </lineage>
</organism>
<feature type="domain" description="Ras-associating" evidence="18">
    <location>
        <begin position="250"/>
        <end position="352"/>
    </location>
</feature>
<evidence type="ECO:0000256" key="5">
    <source>
        <dbReference type="ARBA" id="ARBA00022840"/>
    </source>
</evidence>
<dbReference type="SMART" id="SM00314">
    <property type="entry name" value="RA"/>
    <property type="match status" value="2"/>
</dbReference>
<keyword evidence="13" id="KW-0505">Motor protein</keyword>
<feature type="compositionally biased region" description="Polar residues" evidence="15">
    <location>
        <begin position="1721"/>
        <end position="1732"/>
    </location>
</feature>
<sequence>MSGGGGGSREEERRKLADIINHWNANRLDLFEISDPTEDLEFHGVMRFYFQDKAAGNFATKCIRVSSTATTQDVIETLAEKFRPDMRMLSSPKYSLYEVHVSGEERRLDVDEKPLVVQLNWNKDDREGRFVLKNENDTIPPKKAQSNGPEKQEKEGVIQNFKRTLSKKEKKEKKRREKEALRQASDRDDRLLHGDDIENFRLAAEVYKDMPETSFTRTISNPEVVMKRRRQQKLEKRMQEFRSSDGRPDSGGTLRIYADSLKPNIPYKTILLSTTDTADFAVIEALEKYGLEKENPKDYCIARVMLPPGAQHSDDKGAKETILDDDECPLQIFREWPSDKGVLVFQLKRRPPDYVPKKTRKMTDGRPLKGKERVDGSGYGSCLPPEKLPYLVELSPGRRNHFAYYNYHAYEDGSDSRDKPKLYRLQLSVTEVGTEKFDDNSIQLFGPGIQPHHCDLTNMDGVVTVTPRSIDAETYVEGQRISETTMLQSGMKVQFGSSHVFKFVDPTQDHILSKRSTDASLMVKGPRHKTGAVQETTFDLEGDIHSGTALPASKSTSRLDGDRTSSASSTAERGMVKPMIRIDQQDYRRQDSRSQDTHGPELILPASIEFRESSEDAFLSAIINYTNSSTVHFKLSPTYVLYMTCRYVLSNQYRPDITPAERTHKVIAIVNKMVNMMEGVIQKQKNIAGALAFWMANASELLNFIKQDRDLSRITVDAQDVLAHLVQMAFKYLVHCLQSELNNYMPAFLDDPEENNPQRPKIDDVLHTLTGAMSLLRRCRVNAALTIQLFSQLFHFINMWLFNRLVTAPDSGLCSHYWGAIVRQQLGHIEAWAEKQGLELAADCHLSRIVQATTLLTMDKYSHADVPNINSTCFKLNSLQLQALLQNYHCAPDEPLIPTELIENVVTVAENTADELARSDGREVQLEEDPDLQLPFLLPEDGYSCDVVRNVPSGLQEFLDPLCQRGFCRLTPHPRSPGTWTIYFEGADYESHLSHENAELAQPLRKEPEIITVTLKKQNGMGLSIVAAKGAGQDKLGIYVKSVVKGGAADVDGRLAAGDQLLSVDGRSLVGLSQERAAELMTRTGSVVTLEVAKQGAIYHGLATLLNQPSPMMQRVSDRRGSGKPRPKSEGFELYNNSTQNGSPESPQLPWTEYSEPKKLPGDDRLMKNRADHRSSPNVANQPPSPGGKNAYASGTTTKITSVSTGNLCTEEQILPPRPEAYPIPTQTYTREYFTFPASKSQDRMGPAQSQWPNYEEKPQLQAESNHSINSTMQRAARSQEELRDKVFQPERNRLEVVIRKDVEYIDRKSDSDQWMNSSVDSSTSSQEHLNHSSKPVSPGSCLTKSGPGRWKTPAASQPTPVAVSQPIRTDLPPPPPPPPVHYAAEFDELQMDLPLPPPPPPNQIGAQASSQVAAAERKKREEHQRWYEKEKARLEEERERKRREQERKLGQMRSQPLIPAQPVAPPVSLQQVKAEKPSTLQRSQETVIRELQPQQQPRTIERRDLQYITISKEELSSGDSLSPDPWKRDAKEKLEKQQQMHIVDMLSKEIQELQNKPDRTAEENDRLRKLMLEWQFQKRLQESKQKDEDDDEEEDDEVDTMLIMQRLEAERRARLQDEERRRQQQLEEMRKREAEDRARQEEERRQQEEERTRREAEEKRRQEEEYYSRLEAERRRQHDEAERRLLEPDEPGLYRPPLPREYELPSPTPSSNAPPPPPQRNTSYLKTQVLSPDTIYTAKFVAYNDDDDEEEDSNLAGQDKYSSTRKSYGDFPPATLKPQQPSRQPRPVSDGIFLSNSFQSSPVNANSTTVKKSQPLPPSNKPSFIHASSSKVFQIKAFDLEQSLQEVTERYEKEKQKRKALHNSLIELRGNIRVHCRIRPLLPFDDAAGHSVSQDRRRNFSEKAAYAADDETVLVKCSRPGHASVNKTFQFERVYNDLESQDAVFADVAPLLTSLLDGYNVCIMAYGQTGSGKTYTMLGPQLEGNLAFSIEEESELGIIPRATQEVFRLISEKPPGSYWVEVSVVEVYNNEIFDLLAKDSYGKVSGVKRDVVTTREGKSDVPLLTHETVENASEFLHLVNKGLQLRVTHPTLVHAHSSRSHLVVTLTITTVVFGDNFGTLWEDEQTSQRLNKEASCTFPQKMRDNKSASSSRASSPVQLEASEKMKQVKTRLQLVDLAGSECVGMSGVTGAVLRETSFINRSLSALADVLGAIAEQRAHVPYRNSKLTHLLQDSVGGDAKLLVMLCISPGQKYLTESMQSLGFGTRARQVQRGLVKKKNFPMPSKGK</sequence>
<feature type="region of interest" description="Disordered" evidence="15">
    <location>
        <begin position="1258"/>
        <end position="1285"/>
    </location>
</feature>
<dbReference type="SMART" id="SM00228">
    <property type="entry name" value="PDZ"/>
    <property type="match status" value="1"/>
</dbReference>
<dbReference type="GO" id="GO:0005912">
    <property type="term" value="C:adherens junction"/>
    <property type="evidence" value="ECO:0007669"/>
    <property type="project" value="UniProtKB-SubCell"/>
</dbReference>
<feature type="region of interest" description="Disordered" evidence="15">
    <location>
        <begin position="132"/>
        <end position="187"/>
    </location>
</feature>
<dbReference type="FunFam" id="2.30.42.10:FF:000032">
    <property type="entry name" value="Afadin isoform A"/>
    <property type="match status" value="1"/>
</dbReference>
<feature type="compositionally biased region" description="Basic and acidic residues" evidence="15">
    <location>
        <begin position="1608"/>
        <end position="1688"/>
    </location>
</feature>
<dbReference type="InterPro" id="IPR002710">
    <property type="entry name" value="Dilute_dom"/>
</dbReference>
<feature type="compositionally biased region" description="Polar residues" evidence="15">
    <location>
        <begin position="1135"/>
        <end position="1146"/>
    </location>
</feature>
<comment type="subcellular location">
    <subcellularLocation>
        <location evidence="1">Cell junction</location>
        <location evidence="1">Adherens junction</location>
    </subcellularLocation>
</comment>
<feature type="compositionally biased region" description="Pro residues" evidence="15">
    <location>
        <begin position="1372"/>
        <end position="1381"/>
    </location>
</feature>
<evidence type="ECO:0000256" key="13">
    <source>
        <dbReference type="PROSITE-ProRule" id="PRU00283"/>
    </source>
</evidence>
<feature type="compositionally biased region" description="Low complexity" evidence="15">
    <location>
        <begin position="1779"/>
        <end position="1788"/>
    </location>
</feature>
<feature type="compositionally biased region" description="Basic and acidic residues" evidence="15">
    <location>
        <begin position="177"/>
        <end position="187"/>
    </location>
</feature>
<dbReference type="CDD" id="cd06789">
    <property type="entry name" value="PDZ_AFDN-like"/>
    <property type="match status" value="1"/>
</dbReference>
<dbReference type="GO" id="GO:0005524">
    <property type="term" value="F:ATP binding"/>
    <property type="evidence" value="ECO:0007669"/>
    <property type="project" value="UniProtKB-UniRule"/>
</dbReference>
<dbReference type="EMBL" id="SWJQ01000283">
    <property type="protein sequence ID" value="TRZ17160.1"/>
    <property type="molecule type" value="Genomic_DNA"/>
</dbReference>
<dbReference type="SMART" id="SM00240">
    <property type="entry name" value="FHA"/>
    <property type="match status" value="1"/>
</dbReference>
<evidence type="ECO:0000256" key="7">
    <source>
        <dbReference type="ARBA" id="ARBA00022949"/>
    </source>
</evidence>
<keyword evidence="2" id="KW-0597">Phosphoprotein</keyword>
<keyword evidence="7" id="KW-0965">Cell junction</keyword>
<dbReference type="InterPro" id="IPR000253">
    <property type="entry name" value="FHA_dom"/>
</dbReference>
<dbReference type="CDD" id="cd01781">
    <property type="entry name" value="RA2_Afadin"/>
    <property type="match status" value="1"/>
</dbReference>
<dbReference type="PROSITE" id="PS50067">
    <property type="entry name" value="KINESIN_MOTOR_2"/>
    <property type="match status" value="1"/>
</dbReference>
<feature type="compositionally biased region" description="Polar residues" evidence="15">
    <location>
        <begin position="1479"/>
        <end position="1499"/>
    </location>
</feature>
<evidence type="ECO:0000256" key="15">
    <source>
        <dbReference type="SAM" id="MobiDB-lite"/>
    </source>
</evidence>
<dbReference type="CDD" id="cd15471">
    <property type="entry name" value="Myo5p-like_CBD_afadin"/>
    <property type="match status" value="1"/>
</dbReference>
<evidence type="ECO:0000313" key="20">
    <source>
        <dbReference type="EMBL" id="TRZ17160.1"/>
    </source>
</evidence>
<dbReference type="GO" id="GO:0050839">
    <property type="term" value="F:cell adhesion molecule binding"/>
    <property type="evidence" value="ECO:0007669"/>
    <property type="project" value="TreeGrafter"/>
</dbReference>
<dbReference type="Pfam" id="PF01843">
    <property type="entry name" value="DIL"/>
    <property type="match status" value="1"/>
</dbReference>
<keyword evidence="5 13" id="KW-0067">ATP-binding</keyword>
<dbReference type="GO" id="GO:0007155">
    <property type="term" value="P:cell adhesion"/>
    <property type="evidence" value="ECO:0007669"/>
    <property type="project" value="UniProtKB-KW"/>
</dbReference>
<evidence type="ECO:0000256" key="8">
    <source>
        <dbReference type="ARBA" id="ARBA00022990"/>
    </source>
</evidence>
<dbReference type="GO" id="GO:0008017">
    <property type="term" value="F:microtubule binding"/>
    <property type="evidence" value="ECO:0007669"/>
    <property type="project" value="InterPro"/>
</dbReference>
<dbReference type="GO" id="GO:0034330">
    <property type="term" value="P:cell junction organization"/>
    <property type="evidence" value="ECO:0007669"/>
    <property type="project" value="UniProtKB-ARBA"/>
</dbReference>
<evidence type="ECO:0000256" key="11">
    <source>
        <dbReference type="ARBA" id="ARBA00073709"/>
    </source>
</evidence>
<dbReference type="PANTHER" id="PTHR10398:SF2">
    <property type="entry name" value="AFADIN"/>
    <property type="match status" value="1"/>
</dbReference>
<dbReference type="GO" id="GO:0030154">
    <property type="term" value="P:cell differentiation"/>
    <property type="evidence" value="ECO:0007669"/>
    <property type="project" value="UniProtKB-ARBA"/>
</dbReference>
<feature type="region of interest" description="Disordered" evidence="15">
    <location>
        <begin position="1309"/>
        <end position="1539"/>
    </location>
</feature>
<dbReference type="GO" id="GO:0005737">
    <property type="term" value="C:cytoplasm"/>
    <property type="evidence" value="ECO:0007669"/>
    <property type="project" value="UniProtKB-ARBA"/>
</dbReference>
<dbReference type="SMART" id="SM01132">
    <property type="entry name" value="DIL"/>
    <property type="match status" value="1"/>
</dbReference>
<feature type="region of interest" description="Disordered" evidence="15">
    <location>
        <begin position="1110"/>
        <end position="1195"/>
    </location>
</feature>
<keyword evidence="6" id="KW-0130">Cell adhesion</keyword>
<comment type="caution">
    <text evidence="20">The sequence shown here is derived from an EMBL/GenBank/DDBJ whole genome shotgun (WGS) entry which is preliminary data.</text>
</comment>
<feature type="compositionally biased region" description="Basic and acidic residues" evidence="15">
    <location>
        <begin position="1116"/>
        <end position="1131"/>
    </location>
</feature>
<keyword evidence="3" id="KW-0677">Repeat</keyword>
<feature type="compositionally biased region" description="Basic and acidic residues" evidence="15">
    <location>
        <begin position="1500"/>
        <end position="1516"/>
    </location>
</feature>
<evidence type="ECO:0000259" key="19">
    <source>
        <dbReference type="PROSITE" id="PS51126"/>
    </source>
</evidence>
<evidence type="ECO:0000256" key="1">
    <source>
        <dbReference type="ARBA" id="ARBA00004536"/>
    </source>
</evidence>
<feature type="compositionally biased region" description="Basic and acidic residues" evidence="15">
    <location>
        <begin position="355"/>
        <end position="375"/>
    </location>
</feature>
<dbReference type="CDD" id="cd22711">
    <property type="entry name" value="FHA_AFDN"/>
    <property type="match status" value="1"/>
</dbReference>
<dbReference type="OrthoDB" id="6260541at2759"/>
<name>A0A8K1GEB3_9PASS</name>
<dbReference type="GO" id="GO:0032880">
    <property type="term" value="P:regulation of protein localization"/>
    <property type="evidence" value="ECO:0007669"/>
    <property type="project" value="TreeGrafter"/>
</dbReference>
<keyword evidence="9 14" id="KW-0175">Coiled coil</keyword>
<dbReference type="InterPro" id="IPR036961">
    <property type="entry name" value="Kinesin_motor_dom_sf"/>
</dbReference>
<feature type="compositionally biased region" description="Polar residues" evidence="15">
    <location>
        <begin position="1313"/>
        <end position="1344"/>
    </location>
</feature>
<dbReference type="SUPFAM" id="SSF49879">
    <property type="entry name" value="SMAD/FHA domain"/>
    <property type="match status" value="1"/>
</dbReference>
<dbReference type="Gene3D" id="3.10.20.90">
    <property type="entry name" value="Phosphatidylinositol 3-kinase Catalytic Subunit, Chain A, domain 1"/>
    <property type="match status" value="2"/>
</dbReference>
<keyword evidence="4 13" id="KW-0547">Nucleotide-binding</keyword>
<dbReference type="FunFam" id="2.60.200.20:FF:000006">
    <property type="entry name" value="Afadin, adherens junction formation factor"/>
    <property type="match status" value="1"/>
</dbReference>
<evidence type="ECO:0000256" key="12">
    <source>
        <dbReference type="ARBA" id="ARBA00083790"/>
    </source>
</evidence>
<feature type="compositionally biased region" description="Basic and acidic residues" evidence="15">
    <location>
        <begin position="1416"/>
        <end position="1450"/>
    </location>
</feature>
<feature type="coiled-coil region" evidence="14">
    <location>
        <begin position="1838"/>
        <end position="1865"/>
    </location>
</feature>
<keyword evidence="21" id="KW-1185">Reference proteome</keyword>
<dbReference type="Pfam" id="PF00595">
    <property type="entry name" value="PDZ"/>
    <property type="match status" value="1"/>
</dbReference>
<feature type="compositionally biased region" description="Polar residues" evidence="15">
    <location>
        <begin position="1795"/>
        <end position="1813"/>
    </location>
</feature>
<feature type="region of interest" description="Disordered" evidence="15">
    <location>
        <begin position="1580"/>
        <end position="1824"/>
    </location>
</feature>
<evidence type="ECO:0000256" key="10">
    <source>
        <dbReference type="ARBA" id="ARBA00058472"/>
    </source>
</evidence>
<feature type="domain" description="Dilute" evidence="19">
    <location>
        <begin position="671"/>
        <end position="911"/>
    </location>
</feature>
<keyword evidence="8" id="KW-0007">Acetylation</keyword>
<feature type="compositionally biased region" description="Basic and acidic residues" evidence="15">
    <location>
        <begin position="583"/>
        <end position="599"/>
    </location>
</feature>
<dbReference type="SUPFAM" id="SSF54236">
    <property type="entry name" value="Ubiquitin-like"/>
    <property type="match status" value="2"/>
</dbReference>
<dbReference type="FunFam" id="3.10.20.90:FF:000033">
    <property type="entry name" value="afadin isoform X1"/>
    <property type="match status" value="1"/>
</dbReference>
<feature type="region of interest" description="Disordered" evidence="15">
    <location>
        <begin position="355"/>
        <end position="376"/>
    </location>
</feature>
<dbReference type="SUPFAM" id="SSF50156">
    <property type="entry name" value="PDZ domain-like"/>
    <property type="match status" value="1"/>
</dbReference>
<evidence type="ECO:0000259" key="17">
    <source>
        <dbReference type="PROSITE" id="PS50106"/>
    </source>
</evidence>
<proteinExistence type="inferred from homology"/>
<evidence type="ECO:0000259" key="16">
    <source>
        <dbReference type="PROSITE" id="PS50067"/>
    </source>
</evidence>
<feature type="compositionally biased region" description="Basic residues" evidence="15">
    <location>
        <begin position="164"/>
        <end position="176"/>
    </location>
</feature>
<feature type="compositionally biased region" description="Basic and acidic residues" evidence="15">
    <location>
        <begin position="1155"/>
        <end position="1175"/>
    </location>
</feature>
<comment type="similarity">
    <text evidence="13">Belongs to the TRAFAC class myosin-kinesin ATPase superfamily. Kinesin family.</text>
</comment>
<feature type="domain" description="PDZ" evidence="17">
    <location>
        <begin position="1010"/>
        <end position="1096"/>
    </location>
</feature>
<evidence type="ECO:0000256" key="9">
    <source>
        <dbReference type="ARBA" id="ARBA00023054"/>
    </source>
</evidence>
<dbReference type="FunFam" id="3.10.20.90:FF:000025">
    <property type="entry name" value="Afadin, adherens junction formation factor"/>
    <property type="match status" value="1"/>
</dbReference>
<protein>
    <recommendedName>
        <fullName evidence="11">Afadin</fullName>
    </recommendedName>
    <alternativeName>
        <fullName evidence="12">Afadin adherens junction formation factor</fullName>
    </alternativeName>
</protein>
<dbReference type="InterPro" id="IPR027417">
    <property type="entry name" value="P-loop_NTPase"/>
</dbReference>
<dbReference type="SMART" id="SM00129">
    <property type="entry name" value="KISc"/>
    <property type="match status" value="1"/>
</dbReference>
<dbReference type="Pfam" id="PF00225">
    <property type="entry name" value="Kinesin"/>
    <property type="match status" value="2"/>
</dbReference>
<dbReference type="InterPro" id="IPR001752">
    <property type="entry name" value="Kinesin_motor_dom"/>
</dbReference>
<dbReference type="InterPro" id="IPR029071">
    <property type="entry name" value="Ubiquitin-like_domsf"/>
</dbReference>
<dbReference type="Gene3D" id="3.40.850.10">
    <property type="entry name" value="Kinesin motor domain"/>
    <property type="match status" value="1"/>
</dbReference>
<evidence type="ECO:0000313" key="21">
    <source>
        <dbReference type="Proteomes" id="UP000796761"/>
    </source>
</evidence>
<dbReference type="GO" id="GO:0007165">
    <property type="term" value="P:signal transduction"/>
    <property type="evidence" value="ECO:0007669"/>
    <property type="project" value="InterPro"/>
</dbReference>
<feature type="compositionally biased region" description="Acidic residues" evidence="15">
    <location>
        <begin position="1589"/>
        <end position="1600"/>
    </location>
</feature>
<gene>
    <name evidence="20" type="ORF">HGM15179_009955</name>
</gene>
<dbReference type="PROSITE" id="PS50200">
    <property type="entry name" value="RA"/>
    <property type="match status" value="2"/>
</dbReference>
<evidence type="ECO:0000256" key="2">
    <source>
        <dbReference type="ARBA" id="ARBA00022553"/>
    </source>
</evidence>
<dbReference type="InterPro" id="IPR036034">
    <property type="entry name" value="PDZ_sf"/>
</dbReference>
<dbReference type="GO" id="GO:0007018">
    <property type="term" value="P:microtubule-based movement"/>
    <property type="evidence" value="ECO:0007669"/>
    <property type="project" value="InterPro"/>
</dbReference>
<dbReference type="PANTHER" id="PTHR10398">
    <property type="entry name" value="AFADIN"/>
    <property type="match status" value="1"/>
</dbReference>
<dbReference type="InterPro" id="IPR008984">
    <property type="entry name" value="SMAD_FHA_dom_sf"/>
</dbReference>
<dbReference type="InterPro" id="IPR000159">
    <property type="entry name" value="RA_dom"/>
</dbReference>
<evidence type="ECO:0000256" key="14">
    <source>
        <dbReference type="SAM" id="Coils"/>
    </source>
</evidence>
<feature type="compositionally biased region" description="Polar residues" evidence="15">
    <location>
        <begin position="1262"/>
        <end position="1274"/>
    </location>
</feature>
<dbReference type="SUPFAM" id="SSF52540">
    <property type="entry name" value="P-loop containing nucleoside triphosphate hydrolases"/>
    <property type="match status" value="1"/>
</dbReference>
<dbReference type="Gene3D" id="2.60.200.20">
    <property type="match status" value="1"/>
</dbReference>
<dbReference type="InterPro" id="IPR037977">
    <property type="entry name" value="CBD_Afadin"/>
</dbReference>